<dbReference type="GeneID" id="89936410"/>
<accession>A0AAN6QDH0</accession>
<reference evidence="2" key="2">
    <citation type="submission" date="2023-05" db="EMBL/GenBank/DDBJ databases">
        <authorList>
            <consortium name="Lawrence Berkeley National Laboratory"/>
            <person name="Steindorff A."/>
            <person name="Hensen N."/>
            <person name="Bonometti L."/>
            <person name="Westerberg I."/>
            <person name="Brannstrom I.O."/>
            <person name="Guillou S."/>
            <person name="Cros-Aarteil S."/>
            <person name="Calhoun S."/>
            <person name="Haridas S."/>
            <person name="Kuo A."/>
            <person name="Mondo S."/>
            <person name="Pangilinan J."/>
            <person name="Riley R."/>
            <person name="Labutti K."/>
            <person name="Andreopoulos B."/>
            <person name="Lipzen A."/>
            <person name="Chen C."/>
            <person name="Yanf M."/>
            <person name="Daum C."/>
            <person name="Ng V."/>
            <person name="Clum A."/>
            <person name="Ohm R."/>
            <person name="Martin F."/>
            <person name="Silar P."/>
            <person name="Natvig D."/>
            <person name="Lalanne C."/>
            <person name="Gautier V."/>
            <person name="Ament-Velasquez S.L."/>
            <person name="Kruys A."/>
            <person name="Hutchinson M.I."/>
            <person name="Powell A.J."/>
            <person name="Barry K."/>
            <person name="Miller A.N."/>
            <person name="Grigoriev I.V."/>
            <person name="Debuchy R."/>
            <person name="Gladieux P."/>
            <person name="Thoren M.H."/>
            <person name="Johannesson H."/>
        </authorList>
    </citation>
    <scope>NUCLEOTIDE SEQUENCE</scope>
    <source>
        <strain evidence="2">CBS 508.74</strain>
    </source>
</reference>
<dbReference type="InterPro" id="IPR001810">
    <property type="entry name" value="F-box_dom"/>
</dbReference>
<keyword evidence="3" id="KW-1185">Reference proteome</keyword>
<sequence length="221" mass="25005">MTFSCQSFKFNDEGKRLDPSRISTSNIITPAKPSKISRESARSSLGLLDKFPAEILLLTLNLLDFQSLSRLSRVSLKGKVVVENLATYQDVMRHAPATLAALGRTRLLQYHPATAISQALRTEKCMACTEFGHFLFLPTCERVCFQCLVMKELLRVTTIELANEAFRLTDRHLERIPIMHSVPGTYGVRWDDNTEAPRELKYRLVSIKQARQLAIEVHGSI</sequence>
<evidence type="ECO:0000259" key="1">
    <source>
        <dbReference type="PROSITE" id="PS50181"/>
    </source>
</evidence>
<dbReference type="Proteomes" id="UP001302812">
    <property type="component" value="Unassembled WGS sequence"/>
</dbReference>
<feature type="domain" description="F-box" evidence="1">
    <location>
        <begin position="45"/>
        <end position="91"/>
    </location>
</feature>
<dbReference type="PROSITE" id="PS50181">
    <property type="entry name" value="FBOX"/>
    <property type="match status" value="1"/>
</dbReference>
<gene>
    <name evidence="2" type="ORF">N656DRAFT_718480</name>
</gene>
<organism evidence="2 3">
    <name type="scientific">Canariomyces notabilis</name>
    <dbReference type="NCBI Taxonomy" id="2074819"/>
    <lineage>
        <taxon>Eukaryota</taxon>
        <taxon>Fungi</taxon>
        <taxon>Dikarya</taxon>
        <taxon>Ascomycota</taxon>
        <taxon>Pezizomycotina</taxon>
        <taxon>Sordariomycetes</taxon>
        <taxon>Sordariomycetidae</taxon>
        <taxon>Sordariales</taxon>
        <taxon>Chaetomiaceae</taxon>
        <taxon>Canariomyces</taxon>
    </lineage>
</organism>
<dbReference type="RefSeq" id="XP_064665738.1">
    <property type="nucleotide sequence ID" value="XM_064812285.1"/>
</dbReference>
<reference evidence="2" key="1">
    <citation type="journal article" date="2023" name="Mol. Phylogenet. Evol.">
        <title>Genome-scale phylogeny and comparative genomics of the fungal order Sordariales.</title>
        <authorList>
            <person name="Hensen N."/>
            <person name="Bonometti L."/>
            <person name="Westerberg I."/>
            <person name="Brannstrom I.O."/>
            <person name="Guillou S."/>
            <person name="Cros-Aarteil S."/>
            <person name="Calhoun S."/>
            <person name="Haridas S."/>
            <person name="Kuo A."/>
            <person name="Mondo S."/>
            <person name="Pangilinan J."/>
            <person name="Riley R."/>
            <person name="LaButti K."/>
            <person name="Andreopoulos B."/>
            <person name="Lipzen A."/>
            <person name="Chen C."/>
            <person name="Yan M."/>
            <person name="Daum C."/>
            <person name="Ng V."/>
            <person name="Clum A."/>
            <person name="Steindorff A."/>
            <person name="Ohm R.A."/>
            <person name="Martin F."/>
            <person name="Silar P."/>
            <person name="Natvig D.O."/>
            <person name="Lalanne C."/>
            <person name="Gautier V."/>
            <person name="Ament-Velasquez S.L."/>
            <person name="Kruys A."/>
            <person name="Hutchinson M.I."/>
            <person name="Powell A.J."/>
            <person name="Barry K."/>
            <person name="Miller A.N."/>
            <person name="Grigoriev I.V."/>
            <person name="Debuchy R."/>
            <person name="Gladieux P."/>
            <person name="Hiltunen Thoren M."/>
            <person name="Johannesson H."/>
        </authorList>
    </citation>
    <scope>NUCLEOTIDE SEQUENCE</scope>
    <source>
        <strain evidence="2">CBS 508.74</strain>
    </source>
</reference>
<comment type="caution">
    <text evidence="2">The sequence shown here is derived from an EMBL/GenBank/DDBJ whole genome shotgun (WGS) entry which is preliminary data.</text>
</comment>
<protein>
    <recommendedName>
        <fullName evidence="1">F-box domain-containing protein</fullName>
    </recommendedName>
</protein>
<evidence type="ECO:0000313" key="3">
    <source>
        <dbReference type="Proteomes" id="UP001302812"/>
    </source>
</evidence>
<evidence type="ECO:0000313" key="2">
    <source>
        <dbReference type="EMBL" id="KAK4108168.1"/>
    </source>
</evidence>
<dbReference type="AlphaFoldDB" id="A0AAN6QDH0"/>
<proteinExistence type="predicted"/>
<name>A0AAN6QDH0_9PEZI</name>
<dbReference type="EMBL" id="MU853365">
    <property type="protein sequence ID" value="KAK4108168.1"/>
    <property type="molecule type" value="Genomic_DNA"/>
</dbReference>